<feature type="region of interest" description="Disordered" evidence="1">
    <location>
        <begin position="657"/>
        <end position="712"/>
    </location>
</feature>
<accession>A0AAV9P8F9</accession>
<feature type="region of interest" description="Disordered" evidence="1">
    <location>
        <begin position="1"/>
        <end position="98"/>
    </location>
</feature>
<feature type="compositionally biased region" description="Polar residues" evidence="1">
    <location>
        <begin position="81"/>
        <end position="92"/>
    </location>
</feature>
<feature type="compositionally biased region" description="Polar residues" evidence="1">
    <location>
        <begin position="692"/>
        <end position="710"/>
    </location>
</feature>
<feature type="compositionally biased region" description="Pro residues" evidence="1">
    <location>
        <begin position="46"/>
        <end position="75"/>
    </location>
</feature>
<evidence type="ECO:0000256" key="1">
    <source>
        <dbReference type="SAM" id="MobiDB-lite"/>
    </source>
</evidence>
<dbReference type="Proteomes" id="UP001337655">
    <property type="component" value="Unassembled WGS sequence"/>
</dbReference>
<dbReference type="GeneID" id="89928325"/>
<reference evidence="2 3" key="1">
    <citation type="submission" date="2023-08" db="EMBL/GenBank/DDBJ databases">
        <title>Black Yeasts Isolated from many extreme environments.</title>
        <authorList>
            <person name="Coleine C."/>
            <person name="Stajich J.E."/>
            <person name="Selbmann L."/>
        </authorList>
    </citation>
    <scope>NUCLEOTIDE SEQUENCE [LARGE SCALE GENOMIC DNA]</scope>
    <source>
        <strain evidence="2 3">CCFEE 5935</strain>
    </source>
</reference>
<feature type="compositionally biased region" description="Basic and acidic residues" evidence="1">
    <location>
        <begin position="609"/>
        <end position="631"/>
    </location>
</feature>
<evidence type="ECO:0000313" key="3">
    <source>
        <dbReference type="Proteomes" id="UP001337655"/>
    </source>
</evidence>
<proteinExistence type="predicted"/>
<dbReference type="AlphaFoldDB" id="A0AAV9P8F9"/>
<keyword evidence="3" id="KW-1185">Reference proteome</keyword>
<comment type="caution">
    <text evidence="2">The sequence shown here is derived from an EMBL/GenBank/DDBJ whole genome shotgun (WGS) entry which is preliminary data.</text>
</comment>
<protein>
    <submittedName>
        <fullName evidence="2">Uncharacterized protein</fullName>
    </submittedName>
</protein>
<dbReference type="RefSeq" id="XP_064658027.1">
    <property type="nucleotide sequence ID" value="XM_064804226.1"/>
</dbReference>
<evidence type="ECO:0000313" key="2">
    <source>
        <dbReference type="EMBL" id="KAK5168417.1"/>
    </source>
</evidence>
<feature type="region of interest" description="Disordered" evidence="1">
    <location>
        <begin position="229"/>
        <end position="258"/>
    </location>
</feature>
<feature type="region of interest" description="Disordered" evidence="1">
    <location>
        <begin position="595"/>
        <end position="631"/>
    </location>
</feature>
<dbReference type="EMBL" id="JAVRRT010000010">
    <property type="protein sequence ID" value="KAK5168417.1"/>
    <property type="molecule type" value="Genomic_DNA"/>
</dbReference>
<gene>
    <name evidence="2" type="ORF">LTR77_006987</name>
</gene>
<name>A0AAV9P8F9_9PEZI</name>
<organism evidence="2 3">
    <name type="scientific">Saxophila tyrrhenica</name>
    <dbReference type="NCBI Taxonomy" id="1690608"/>
    <lineage>
        <taxon>Eukaryota</taxon>
        <taxon>Fungi</taxon>
        <taxon>Dikarya</taxon>
        <taxon>Ascomycota</taxon>
        <taxon>Pezizomycotina</taxon>
        <taxon>Dothideomycetes</taxon>
        <taxon>Dothideomycetidae</taxon>
        <taxon>Mycosphaerellales</taxon>
        <taxon>Extremaceae</taxon>
        <taxon>Saxophila</taxon>
    </lineage>
</organism>
<sequence>MQPQLANYQAPYIEDVRNPQLHCPDDAGSSKASYRGHGDRKTFPPMDFPPSPGWKSPPPVPSPMPSLAYPNPPTSRPTVEWPSQSGHHSGFQSRPHGAWASPLQARRVEFTLPPTPPPFPPARKTTNHTPPSFVHTNWGPPPTPPCGSVRGFDPAPADLDFLRHCLSSSDLWRDEKYKALGMISSLGTQEQINEVEHAFLRRCLSSSAAFKEDKYRALGILSTFQASETELPSAERTSPAQQQPAHSGAVPPSPASLAEKSSLPVSMMYDISKSNIKIHAMLKYQRMQQDSDRLARIEEELAARDTPQLENFSNRSTMHKPDDKPTRLQNIDEQLSSINHPLKRHDDDNATIHARINELVDSVTHIDDFIGRHHVLVHCEQSWSAEKCRHADCGYIKPASHAVQLNSLRARLAEFSRSRVQERDRTNVHDLLNDLRSRLGQVDGKADATVPCQQFWDRINERCRHADCGYGQPSKQNNNGWGSSASRASSECASPAYEYVSWGVPPPKSDVKSPSPSGWDCGLNLRSEAPSILEVRGEAYSNAVKPRGDRHKIFDYTFGQIRSGGGSMARHPFETPTPSPVIRKRKTSMVPEVVLTGSTDTVPSPAQARSKDHGEVPPPLRPKDKDYKDGKCHTANEEMFRALWSTESANENDLFDTRSPVKASEDGSEANTTDLKSHSGDIDAGNAKKSLESNSRPSSPEQPTTKTTAEPMTALGRFAESKFQDRTKPSVVAEVTVSQEHKDVKPAPPAFEPWIQDLLQNDICNCASCMLKSPHLRVVGEKVPDLRTAIATGHNQAQATSCAFNARAPGGTNCPLAGCASLLFHYAYNPSLAPGNSYTGLMFAQHDFDDPACLF</sequence>
<feature type="compositionally biased region" description="Polar residues" evidence="1">
    <location>
        <begin position="229"/>
        <end position="245"/>
    </location>
</feature>